<dbReference type="InterPro" id="IPR036291">
    <property type="entry name" value="NAD(P)-bd_dom_sf"/>
</dbReference>
<evidence type="ECO:0000313" key="3">
    <source>
        <dbReference type="Proteomes" id="UP000537204"/>
    </source>
</evidence>
<dbReference type="AlphaFoldDB" id="A0A7W9E089"/>
<dbReference type="SUPFAM" id="SSF50129">
    <property type="entry name" value="GroES-like"/>
    <property type="match status" value="1"/>
</dbReference>
<dbReference type="EMBL" id="JACHCE010000004">
    <property type="protein sequence ID" value="MBB5637044.1"/>
    <property type="molecule type" value="Genomic_DNA"/>
</dbReference>
<dbReference type="RefSeq" id="WP_183882938.1">
    <property type="nucleotide sequence ID" value="NZ_JACHCE010000004.1"/>
</dbReference>
<dbReference type="Pfam" id="PF00107">
    <property type="entry name" value="ADH_zinc_N"/>
    <property type="match status" value="1"/>
</dbReference>
<sequence length="323" mass="35063">MKAAVIYQRGELPQYTDFPDPVVKNDGELLITMKAAAIKHFDKGTASGRHYSAGKEQQNGTVIGGDGVGLLDDGTKVFALGISGMIAEKAVIDKRRMVRLPEGIDDIAACALPNAVAGSAMALRFRANIKSGETVLINGATGFTGKIAVQMAKYYGAKKIIVTGRNEETLKSLLTLGADQTISVMQTNEQFIEQLKIIHNDTPIDIIVDYLWGHTAELILSCLKGHGSFTHKTRFVSIGSITGDTIQLSSEVLRSVDLQLSGSGLGSWTKGEMEQLISEILPEMFQLLAHDKLKVDTISVNLKDIEKLWEMEVSDGKRLVVTM</sequence>
<evidence type="ECO:0000259" key="1">
    <source>
        <dbReference type="SMART" id="SM00829"/>
    </source>
</evidence>
<dbReference type="Gene3D" id="3.90.180.10">
    <property type="entry name" value="Medium-chain alcohol dehydrogenases, catalytic domain"/>
    <property type="match status" value="1"/>
</dbReference>
<accession>A0A7W9E089</accession>
<dbReference type="SUPFAM" id="SSF51735">
    <property type="entry name" value="NAD(P)-binding Rossmann-fold domains"/>
    <property type="match status" value="1"/>
</dbReference>
<dbReference type="PANTHER" id="PTHR43677">
    <property type="entry name" value="SHORT-CHAIN DEHYDROGENASE/REDUCTASE"/>
    <property type="match status" value="1"/>
</dbReference>
<dbReference type="InterPro" id="IPR013149">
    <property type="entry name" value="ADH-like_C"/>
</dbReference>
<dbReference type="InterPro" id="IPR011032">
    <property type="entry name" value="GroES-like_sf"/>
</dbReference>
<dbReference type="InterPro" id="IPR020843">
    <property type="entry name" value="ER"/>
</dbReference>
<reference evidence="2 3" key="1">
    <citation type="submission" date="2020-08" db="EMBL/GenBank/DDBJ databases">
        <title>Genomic Encyclopedia of Type Strains, Phase IV (KMG-V): Genome sequencing to study the core and pangenomes of soil and plant-associated prokaryotes.</title>
        <authorList>
            <person name="Whitman W."/>
        </authorList>
    </citation>
    <scope>NUCLEOTIDE SEQUENCE [LARGE SCALE GENOMIC DNA]</scope>
    <source>
        <strain evidence="2 3">S3M1</strain>
    </source>
</reference>
<dbReference type="InterPro" id="IPR051397">
    <property type="entry name" value="Zn-ADH-like_protein"/>
</dbReference>
<protein>
    <submittedName>
        <fullName evidence="2">NADPH:quinone reductase-like Zn-dependent oxidoreductase</fullName>
    </submittedName>
</protein>
<comment type="caution">
    <text evidence="2">The sequence shown here is derived from an EMBL/GenBank/DDBJ whole genome shotgun (WGS) entry which is preliminary data.</text>
</comment>
<dbReference type="Proteomes" id="UP000537204">
    <property type="component" value="Unassembled WGS sequence"/>
</dbReference>
<dbReference type="GO" id="GO:0016491">
    <property type="term" value="F:oxidoreductase activity"/>
    <property type="evidence" value="ECO:0007669"/>
    <property type="project" value="InterPro"/>
</dbReference>
<evidence type="ECO:0000313" key="2">
    <source>
        <dbReference type="EMBL" id="MBB5637044.1"/>
    </source>
</evidence>
<dbReference type="Gene3D" id="3.40.50.720">
    <property type="entry name" value="NAD(P)-binding Rossmann-like Domain"/>
    <property type="match status" value="1"/>
</dbReference>
<gene>
    <name evidence="2" type="ORF">HDE68_002957</name>
</gene>
<organism evidence="2 3">
    <name type="scientific">Pedobacter cryoconitis</name>
    <dbReference type="NCBI Taxonomy" id="188932"/>
    <lineage>
        <taxon>Bacteria</taxon>
        <taxon>Pseudomonadati</taxon>
        <taxon>Bacteroidota</taxon>
        <taxon>Sphingobacteriia</taxon>
        <taxon>Sphingobacteriales</taxon>
        <taxon>Sphingobacteriaceae</taxon>
        <taxon>Pedobacter</taxon>
    </lineage>
</organism>
<proteinExistence type="predicted"/>
<dbReference type="PANTHER" id="PTHR43677:SF11">
    <property type="entry name" value="ZINC-CONTAINING ALCOHOL DEHYDROGENASE"/>
    <property type="match status" value="1"/>
</dbReference>
<dbReference type="SMART" id="SM00829">
    <property type="entry name" value="PKS_ER"/>
    <property type="match status" value="1"/>
</dbReference>
<feature type="domain" description="Enoyl reductase (ER)" evidence="1">
    <location>
        <begin position="10"/>
        <end position="321"/>
    </location>
</feature>
<name>A0A7W9E089_9SPHI</name>